<dbReference type="Pfam" id="PF07714">
    <property type="entry name" value="PK_Tyr_Ser-Thr"/>
    <property type="match status" value="1"/>
</dbReference>
<evidence type="ECO:0000313" key="7">
    <source>
        <dbReference type="Proteomes" id="UP000799423"/>
    </source>
</evidence>
<evidence type="ECO:0000313" key="6">
    <source>
        <dbReference type="EMBL" id="KAF2844499.1"/>
    </source>
</evidence>
<evidence type="ECO:0000256" key="2">
    <source>
        <dbReference type="ARBA" id="ARBA00022741"/>
    </source>
</evidence>
<dbReference type="Gene3D" id="1.10.510.10">
    <property type="entry name" value="Transferase(Phosphotransferase) domain 1"/>
    <property type="match status" value="1"/>
</dbReference>
<keyword evidence="3" id="KW-0067">ATP-binding</keyword>
<keyword evidence="2" id="KW-0547">Nucleotide-binding</keyword>
<dbReference type="InterPro" id="IPR011009">
    <property type="entry name" value="Kinase-like_dom_sf"/>
</dbReference>
<proteinExistence type="inferred from homology"/>
<dbReference type="PANTHER" id="PTHR45832">
    <property type="entry name" value="SERINE/THREONINE-PROTEIN KINASE SAMKA-RELATED-RELATED"/>
    <property type="match status" value="1"/>
</dbReference>
<accession>A0A6A7AQQ6</accession>
<keyword evidence="7" id="KW-1185">Reference proteome</keyword>
<evidence type="ECO:0000256" key="4">
    <source>
        <dbReference type="SAM" id="MobiDB-lite"/>
    </source>
</evidence>
<feature type="compositionally biased region" description="Low complexity" evidence="4">
    <location>
        <begin position="23"/>
        <end position="34"/>
    </location>
</feature>
<dbReference type="GO" id="GO:0005524">
    <property type="term" value="F:ATP binding"/>
    <property type="evidence" value="ECO:0007669"/>
    <property type="project" value="UniProtKB-KW"/>
</dbReference>
<comment type="similarity">
    <text evidence="1">Belongs to the protein kinase superfamily. STE Ser/Thr protein kinase family. STE20 subfamily.</text>
</comment>
<dbReference type="InterPro" id="IPR051931">
    <property type="entry name" value="PAK3-like"/>
</dbReference>
<dbReference type="AlphaFoldDB" id="A0A6A7AQQ6"/>
<feature type="region of interest" description="Disordered" evidence="4">
    <location>
        <begin position="23"/>
        <end position="69"/>
    </location>
</feature>
<protein>
    <recommendedName>
        <fullName evidence="5">Protein kinase domain-containing protein</fullName>
    </recommendedName>
</protein>
<dbReference type="OrthoDB" id="3738511at2759"/>
<sequence length="349" mass="38207">MNNRPSTRFTRFDFDARSQAEVSSSLSPASASSPTDLGNADSILGSGSARRSSQTILSRSSDPAHRLRTASDRLPRKLRIVEAAELGVRSWEHLAFIDGSVWDTYERLYQLRLGTVDLPCGGTETLLTVAEKKRRSSSSQMFSNLVLIKTVSGAKVDRKLDLLQQIRHENIITPIEVYRTTEACSVVFEFMAIPLLSIACSPSLNDVRLAAVLAQILNGMAYLEAKGLMHSSLTCSNVLLHPRGVVKIVAQEDCVPNSDRPEQDIRALSSLTMVLLQGYCEDDKSIGIDHPELWSLNVLDFLSQTTSAASTKELQAHSLFRARHGPQDLVGLVVFGCVAARTAINCPPL</sequence>
<reference evidence="6" key="1">
    <citation type="submission" date="2020-01" db="EMBL/GenBank/DDBJ databases">
        <authorList>
            <consortium name="DOE Joint Genome Institute"/>
            <person name="Haridas S."/>
            <person name="Albert R."/>
            <person name="Binder M."/>
            <person name="Bloem J."/>
            <person name="Labutti K."/>
            <person name="Salamov A."/>
            <person name="Andreopoulos B."/>
            <person name="Baker S.E."/>
            <person name="Barry K."/>
            <person name="Bills G."/>
            <person name="Bluhm B.H."/>
            <person name="Cannon C."/>
            <person name="Castanera R."/>
            <person name="Culley D.E."/>
            <person name="Daum C."/>
            <person name="Ezra D."/>
            <person name="Gonzalez J.B."/>
            <person name="Henrissat B."/>
            <person name="Kuo A."/>
            <person name="Liang C."/>
            <person name="Lipzen A."/>
            <person name="Lutzoni F."/>
            <person name="Magnuson J."/>
            <person name="Mondo S."/>
            <person name="Nolan M."/>
            <person name="Ohm R."/>
            <person name="Pangilinan J."/>
            <person name="Park H.-J."/>
            <person name="Ramirez L."/>
            <person name="Alfaro M."/>
            <person name="Sun H."/>
            <person name="Tritt A."/>
            <person name="Yoshinaga Y."/>
            <person name="Zwiers L.-H."/>
            <person name="Turgeon B.G."/>
            <person name="Goodwin S.B."/>
            <person name="Spatafora J.W."/>
            <person name="Crous P.W."/>
            <person name="Grigoriev I.V."/>
        </authorList>
    </citation>
    <scope>NUCLEOTIDE SEQUENCE</scope>
    <source>
        <strain evidence="6">IPT5</strain>
    </source>
</reference>
<dbReference type="SMART" id="SM00220">
    <property type="entry name" value="S_TKc"/>
    <property type="match status" value="1"/>
</dbReference>
<evidence type="ECO:0000259" key="5">
    <source>
        <dbReference type="PROSITE" id="PS50011"/>
    </source>
</evidence>
<organism evidence="6 7">
    <name type="scientific">Plenodomus tracheiphilus IPT5</name>
    <dbReference type="NCBI Taxonomy" id="1408161"/>
    <lineage>
        <taxon>Eukaryota</taxon>
        <taxon>Fungi</taxon>
        <taxon>Dikarya</taxon>
        <taxon>Ascomycota</taxon>
        <taxon>Pezizomycotina</taxon>
        <taxon>Dothideomycetes</taxon>
        <taxon>Pleosporomycetidae</taxon>
        <taxon>Pleosporales</taxon>
        <taxon>Pleosporineae</taxon>
        <taxon>Leptosphaeriaceae</taxon>
        <taxon>Plenodomus</taxon>
    </lineage>
</organism>
<feature type="compositionally biased region" description="Polar residues" evidence="4">
    <location>
        <begin position="49"/>
        <end position="61"/>
    </location>
</feature>
<dbReference type="PROSITE" id="PS50011">
    <property type="entry name" value="PROTEIN_KINASE_DOM"/>
    <property type="match status" value="1"/>
</dbReference>
<gene>
    <name evidence="6" type="ORF">T440DRAFT_462000</name>
</gene>
<dbReference type="GO" id="GO:0004672">
    <property type="term" value="F:protein kinase activity"/>
    <property type="evidence" value="ECO:0007669"/>
    <property type="project" value="InterPro"/>
</dbReference>
<dbReference type="InterPro" id="IPR001245">
    <property type="entry name" value="Ser-Thr/Tyr_kinase_cat_dom"/>
</dbReference>
<feature type="domain" description="Protein kinase" evidence="5">
    <location>
        <begin position="102"/>
        <end position="349"/>
    </location>
</feature>
<dbReference type="EMBL" id="MU006375">
    <property type="protein sequence ID" value="KAF2844499.1"/>
    <property type="molecule type" value="Genomic_DNA"/>
</dbReference>
<dbReference type="PANTHER" id="PTHR45832:SF22">
    <property type="entry name" value="SERINE_THREONINE-PROTEIN KINASE SAMKA-RELATED"/>
    <property type="match status" value="1"/>
</dbReference>
<name>A0A6A7AQQ6_9PLEO</name>
<dbReference type="Proteomes" id="UP000799423">
    <property type="component" value="Unassembled WGS sequence"/>
</dbReference>
<dbReference type="SUPFAM" id="SSF56112">
    <property type="entry name" value="Protein kinase-like (PK-like)"/>
    <property type="match status" value="1"/>
</dbReference>
<dbReference type="InterPro" id="IPR000719">
    <property type="entry name" value="Prot_kinase_dom"/>
</dbReference>
<evidence type="ECO:0000256" key="3">
    <source>
        <dbReference type="ARBA" id="ARBA00022840"/>
    </source>
</evidence>
<evidence type="ECO:0000256" key="1">
    <source>
        <dbReference type="ARBA" id="ARBA00008874"/>
    </source>
</evidence>